<name>A0A8T2NHP7_9TELE</name>
<accession>A0A8T2NHP7</accession>
<dbReference type="OrthoDB" id="337581at2759"/>
<evidence type="ECO:0000313" key="1">
    <source>
        <dbReference type="EMBL" id="KAG9339779.1"/>
    </source>
</evidence>
<dbReference type="EMBL" id="JAFBMS010000050">
    <property type="protein sequence ID" value="KAG9339779.1"/>
    <property type="molecule type" value="Genomic_DNA"/>
</dbReference>
<gene>
    <name evidence="1" type="ORF">JZ751_022445</name>
</gene>
<sequence length="92" mass="10170">MGRFLMLRTVTRLKFVFGPSALHALDLVDQRAVTVLSSPSGRRVYQVKCISEPPPPPSHFPLRPCLSCDLQTAPKLSGNKDVLLWHVASLCT</sequence>
<protein>
    <submittedName>
        <fullName evidence="1">Uncharacterized protein</fullName>
    </submittedName>
</protein>
<organism evidence="1 2">
    <name type="scientific">Albula glossodonta</name>
    <name type="common">roundjaw bonefish</name>
    <dbReference type="NCBI Taxonomy" id="121402"/>
    <lineage>
        <taxon>Eukaryota</taxon>
        <taxon>Metazoa</taxon>
        <taxon>Chordata</taxon>
        <taxon>Craniata</taxon>
        <taxon>Vertebrata</taxon>
        <taxon>Euteleostomi</taxon>
        <taxon>Actinopterygii</taxon>
        <taxon>Neopterygii</taxon>
        <taxon>Teleostei</taxon>
        <taxon>Albuliformes</taxon>
        <taxon>Albulidae</taxon>
        <taxon>Albula</taxon>
    </lineage>
</organism>
<dbReference type="AlphaFoldDB" id="A0A8T2NHP7"/>
<comment type="caution">
    <text evidence="1">The sequence shown here is derived from an EMBL/GenBank/DDBJ whole genome shotgun (WGS) entry which is preliminary data.</text>
</comment>
<reference evidence="1" key="1">
    <citation type="thesis" date="2021" institute="BYU ScholarsArchive" country="Provo, UT, USA">
        <title>Applications of and Algorithms for Genome Assembly and Genomic Analyses with an Emphasis on Marine Teleosts.</title>
        <authorList>
            <person name="Pickett B.D."/>
        </authorList>
    </citation>
    <scope>NUCLEOTIDE SEQUENCE</scope>
    <source>
        <strain evidence="1">HI-2016</strain>
    </source>
</reference>
<evidence type="ECO:0000313" key="2">
    <source>
        <dbReference type="Proteomes" id="UP000824540"/>
    </source>
</evidence>
<dbReference type="Proteomes" id="UP000824540">
    <property type="component" value="Unassembled WGS sequence"/>
</dbReference>
<keyword evidence="2" id="KW-1185">Reference proteome</keyword>
<proteinExistence type="predicted"/>